<organism evidence="1 2">
    <name type="scientific">Dendrobium catenatum</name>
    <dbReference type="NCBI Taxonomy" id="906689"/>
    <lineage>
        <taxon>Eukaryota</taxon>
        <taxon>Viridiplantae</taxon>
        <taxon>Streptophyta</taxon>
        <taxon>Embryophyta</taxon>
        <taxon>Tracheophyta</taxon>
        <taxon>Spermatophyta</taxon>
        <taxon>Magnoliopsida</taxon>
        <taxon>Liliopsida</taxon>
        <taxon>Asparagales</taxon>
        <taxon>Orchidaceae</taxon>
        <taxon>Epidendroideae</taxon>
        <taxon>Malaxideae</taxon>
        <taxon>Dendrobiinae</taxon>
        <taxon>Dendrobium</taxon>
    </lineage>
</organism>
<protein>
    <submittedName>
        <fullName evidence="1">Uncharacterized protein</fullName>
    </submittedName>
</protein>
<reference evidence="1 2" key="2">
    <citation type="journal article" date="2017" name="Nature">
        <title>The Apostasia genome and the evolution of orchids.</title>
        <authorList>
            <person name="Zhang G.Q."/>
            <person name="Liu K.W."/>
            <person name="Li Z."/>
            <person name="Lohaus R."/>
            <person name="Hsiao Y.Y."/>
            <person name="Niu S.C."/>
            <person name="Wang J.Y."/>
            <person name="Lin Y.C."/>
            <person name="Xu Q."/>
            <person name="Chen L.J."/>
            <person name="Yoshida K."/>
            <person name="Fujiwara S."/>
            <person name="Wang Z.W."/>
            <person name="Zhang Y.Q."/>
            <person name="Mitsuda N."/>
            <person name="Wang M."/>
            <person name="Liu G.H."/>
            <person name="Pecoraro L."/>
            <person name="Huang H.X."/>
            <person name="Xiao X.J."/>
            <person name="Lin M."/>
            <person name="Wu X.Y."/>
            <person name="Wu W.L."/>
            <person name="Chen Y.Y."/>
            <person name="Chang S.B."/>
            <person name="Sakamoto S."/>
            <person name="Ohme-Takagi M."/>
            <person name="Yagi M."/>
            <person name="Zeng S.J."/>
            <person name="Shen C.Y."/>
            <person name="Yeh C.M."/>
            <person name="Luo Y.B."/>
            <person name="Tsai W.C."/>
            <person name="Van de Peer Y."/>
            <person name="Liu Z.J."/>
        </authorList>
    </citation>
    <scope>NUCLEOTIDE SEQUENCE [LARGE SCALE GENOMIC DNA]</scope>
    <source>
        <tissue evidence="1">The whole plant</tissue>
    </source>
</reference>
<dbReference type="Proteomes" id="UP000233837">
    <property type="component" value="Unassembled WGS sequence"/>
</dbReference>
<accession>A0A2I0WZ22</accession>
<keyword evidence="2" id="KW-1185">Reference proteome</keyword>
<evidence type="ECO:0000313" key="2">
    <source>
        <dbReference type="Proteomes" id="UP000233837"/>
    </source>
</evidence>
<proteinExistence type="predicted"/>
<dbReference type="AlphaFoldDB" id="A0A2I0WZ22"/>
<evidence type="ECO:0000313" key="1">
    <source>
        <dbReference type="EMBL" id="PKU80891.1"/>
    </source>
</evidence>
<gene>
    <name evidence="1" type="ORF">MA16_Dca009303</name>
</gene>
<name>A0A2I0WZ22_9ASPA</name>
<dbReference type="EMBL" id="KZ502309">
    <property type="protein sequence ID" value="PKU80891.1"/>
    <property type="molecule type" value="Genomic_DNA"/>
</dbReference>
<reference evidence="1 2" key="1">
    <citation type="journal article" date="2016" name="Sci. Rep.">
        <title>The Dendrobium catenatum Lindl. genome sequence provides insights into polysaccharide synthase, floral development and adaptive evolution.</title>
        <authorList>
            <person name="Zhang G.Q."/>
            <person name="Xu Q."/>
            <person name="Bian C."/>
            <person name="Tsai W.C."/>
            <person name="Yeh C.M."/>
            <person name="Liu K.W."/>
            <person name="Yoshida K."/>
            <person name="Zhang L.S."/>
            <person name="Chang S.B."/>
            <person name="Chen F."/>
            <person name="Shi Y."/>
            <person name="Su Y.Y."/>
            <person name="Zhang Y.Q."/>
            <person name="Chen L.J."/>
            <person name="Yin Y."/>
            <person name="Lin M."/>
            <person name="Huang H."/>
            <person name="Deng H."/>
            <person name="Wang Z.W."/>
            <person name="Zhu S.L."/>
            <person name="Zhao X."/>
            <person name="Deng C."/>
            <person name="Niu S.C."/>
            <person name="Huang J."/>
            <person name="Wang M."/>
            <person name="Liu G.H."/>
            <person name="Yang H.J."/>
            <person name="Xiao X.J."/>
            <person name="Hsiao Y.Y."/>
            <person name="Wu W.L."/>
            <person name="Chen Y.Y."/>
            <person name="Mitsuda N."/>
            <person name="Ohme-Takagi M."/>
            <person name="Luo Y.B."/>
            <person name="Van de Peer Y."/>
            <person name="Liu Z.J."/>
        </authorList>
    </citation>
    <scope>NUCLEOTIDE SEQUENCE [LARGE SCALE GENOMIC DNA]</scope>
    <source>
        <tissue evidence="1">The whole plant</tissue>
    </source>
</reference>
<sequence length="97" mass="11150">MHNFPLPIFLKPSSAKGTEYFGPLFCFLGQTKRGDGRRGETASAWSLRRYSGEFPASAFRKKIEEDLEKLEGLWIRNLMPLMAILMGIMIHLVEKFQ</sequence>